<proteinExistence type="predicted"/>
<dbReference type="InterPro" id="IPR011333">
    <property type="entry name" value="SKP1/BTB/POZ_sf"/>
</dbReference>
<dbReference type="SMART" id="SM00225">
    <property type="entry name" value="BTB"/>
    <property type="match status" value="1"/>
</dbReference>
<dbReference type="Pfam" id="PF00651">
    <property type="entry name" value="BTB"/>
    <property type="match status" value="1"/>
</dbReference>
<dbReference type="AlphaFoldDB" id="A0A8X6L7P4"/>
<dbReference type="InterPro" id="IPR000210">
    <property type="entry name" value="BTB/POZ_dom"/>
</dbReference>
<name>A0A8X6L7P4_TRICU</name>
<protein>
    <submittedName>
        <fullName evidence="2">BTB domain-containing protein</fullName>
    </submittedName>
</protein>
<accession>A0A8X6L7P4</accession>
<dbReference type="CDD" id="cd18186">
    <property type="entry name" value="BTB_POZ_ZBTB_KLHL-like"/>
    <property type="match status" value="1"/>
</dbReference>
<feature type="domain" description="BTB" evidence="1">
    <location>
        <begin position="51"/>
        <end position="114"/>
    </location>
</feature>
<dbReference type="OrthoDB" id="6426260at2759"/>
<dbReference type="CDD" id="cd14733">
    <property type="entry name" value="BACK"/>
    <property type="match status" value="1"/>
</dbReference>
<gene>
    <name evidence="2" type="primary">AVEN_81388_1</name>
    <name evidence="2" type="ORF">TNCT_161271</name>
</gene>
<dbReference type="PANTHER" id="PTHR45632">
    <property type="entry name" value="LD33804P"/>
    <property type="match status" value="1"/>
</dbReference>
<dbReference type="PROSITE" id="PS50097">
    <property type="entry name" value="BTB"/>
    <property type="match status" value="1"/>
</dbReference>
<dbReference type="EMBL" id="BMAO01014753">
    <property type="protein sequence ID" value="GFQ96858.1"/>
    <property type="molecule type" value="Genomic_DNA"/>
</dbReference>
<dbReference type="SUPFAM" id="SSF54695">
    <property type="entry name" value="POZ domain"/>
    <property type="match status" value="1"/>
</dbReference>
<keyword evidence="3" id="KW-1185">Reference proteome</keyword>
<evidence type="ECO:0000313" key="2">
    <source>
        <dbReference type="EMBL" id="GFQ96858.1"/>
    </source>
</evidence>
<sequence length="212" mass="24964">MDKTSLKEKINSAKKTKPEKIILKADRDIYDERLASDNRSEWHSVTDKYLTDLVIKVDDHIFHVQKDLVAYYSSVLREFIEKRTTDVITVNNIQPENFQILLHYMYTLSLKINCQNVAEVYKAAENLHIKQVMAKCIQIMRANDANAYIYKYAVAWYLGINCLKHKFFKLILRNLEEFSEAEEFMNLNLNQICEILIGASLDWIVTDIERYV</sequence>
<organism evidence="2 3">
    <name type="scientific">Trichonephila clavata</name>
    <name type="common">Joro spider</name>
    <name type="synonym">Nephila clavata</name>
    <dbReference type="NCBI Taxonomy" id="2740835"/>
    <lineage>
        <taxon>Eukaryota</taxon>
        <taxon>Metazoa</taxon>
        <taxon>Ecdysozoa</taxon>
        <taxon>Arthropoda</taxon>
        <taxon>Chelicerata</taxon>
        <taxon>Arachnida</taxon>
        <taxon>Araneae</taxon>
        <taxon>Araneomorphae</taxon>
        <taxon>Entelegynae</taxon>
        <taxon>Araneoidea</taxon>
        <taxon>Nephilidae</taxon>
        <taxon>Trichonephila</taxon>
    </lineage>
</organism>
<comment type="caution">
    <text evidence="2">The sequence shown here is derived from an EMBL/GenBank/DDBJ whole genome shotgun (WGS) entry which is preliminary data.</text>
</comment>
<reference evidence="2" key="1">
    <citation type="submission" date="2020-07" db="EMBL/GenBank/DDBJ databases">
        <title>Multicomponent nature underlies the extraordinary mechanical properties of spider dragline silk.</title>
        <authorList>
            <person name="Kono N."/>
            <person name="Nakamura H."/>
            <person name="Mori M."/>
            <person name="Yoshida Y."/>
            <person name="Ohtoshi R."/>
            <person name="Malay A.D."/>
            <person name="Moran D.A.P."/>
            <person name="Tomita M."/>
            <person name="Numata K."/>
            <person name="Arakawa K."/>
        </authorList>
    </citation>
    <scope>NUCLEOTIDE SEQUENCE</scope>
</reference>
<dbReference type="Proteomes" id="UP000887116">
    <property type="component" value="Unassembled WGS sequence"/>
</dbReference>
<evidence type="ECO:0000259" key="1">
    <source>
        <dbReference type="PROSITE" id="PS50097"/>
    </source>
</evidence>
<evidence type="ECO:0000313" key="3">
    <source>
        <dbReference type="Proteomes" id="UP000887116"/>
    </source>
</evidence>
<dbReference type="Gene3D" id="3.30.710.10">
    <property type="entry name" value="Potassium Channel Kv1.1, Chain A"/>
    <property type="match status" value="1"/>
</dbReference>